<dbReference type="EMBL" id="VBAK01000142">
    <property type="protein sequence ID" value="TMI88289.1"/>
    <property type="molecule type" value="Genomic_DNA"/>
</dbReference>
<keyword evidence="1" id="KW-0285">Flavoprotein</keyword>
<dbReference type="Proteomes" id="UP000318509">
    <property type="component" value="Unassembled WGS sequence"/>
</dbReference>
<name>A0A537JXM3_9BACT</name>
<keyword evidence="2" id="KW-0288">FMN</keyword>
<comment type="caution">
    <text evidence="6">The sequence shown here is derived from an EMBL/GenBank/DDBJ whole genome shotgun (WGS) entry which is preliminary data.</text>
</comment>
<dbReference type="InterPro" id="IPR036661">
    <property type="entry name" value="Luciferase-like_sf"/>
</dbReference>
<dbReference type="NCBIfam" id="TIGR03619">
    <property type="entry name" value="F420_Rv2161c"/>
    <property type="match status" value="1"/>
</dbReference>
<dbReference type="GO" id="GO:0008726">
    <property type="term" value="F:alkanesulfonate monooxygenase activity"/>
    <property type="evidence" value="ECO:0007669"/>
    <property type="project" value="TreeGrafter"/>
</dbReference>
<proteinExistence type="predicted"/>
<accession>A0A537JXM3</accession>
<evidence type="ECO:0000256" key="2">
    <source>
        <dbReference type="ARBA" id="ARBA00022643"/>
    </source>
</evidence>
<feature type="domain" description="Luciferase-like" evidence="5">
    <location>
        <begin position="17"/>
        <end position="252"/>
    </location>
</feature>
<sequence length="316" mass="34245">MAVRFGFSLQGRGALADRETITALARRAEALGYDSIWVTDRLLIPVESRSAYPYSATGAFPLGPDEPWLESLTAITYLATVTQRIAVGASVLVIPYRNPIVTAKALATADYLSGGRIILGAGAGWWREEFAALGVPFQDRSARMVEHLHLMKKIWTNPRVTFEGRFTRIAEAGGVRPHPVQQPHIPIWIGGHSEAALRRVVDVGDGWHPLGLRPPVTLDPPEMAAKVGRLRGLAEAAGRDPDAITISFKAPLKLDASAGGTRRLLTGSPAQIVEDLRAYVKAGVRHFVFDFSVPTGAEMVQTLERFAAEVRPAVCA</sequence>
<gene>
    <name evidence="6" type="ORF">E6H00_13245</name>
</gene>
<dbReference type="Gene3D" id="3.20.20.30">
    <property type="entry name" value="Luciferase-like domain"/>
    <property type="match status" value="1"/>
</dbReference>
<dbReference type="AlphaFoldDB" id="A0A537JXM3"/>
<evidence type="ECO:0000256" key="4">
    <source>
        <dbReference type="ARBA" id="ARBA00023033"/>
    </source>
</evidence>
<dbReference type="SUPFAM" id="SSF51679">
    <property type="entry name" value="Bacterial luciferase-like"/>
    <property type="match status" value="1"/>
</dbReference>
<reference evidence="6 7" key="1">
    <citation type="journal article" date="2019" name="Nat. Microbiol.">
        <title>Mediterranean grassland soil C-N compound turnover is dependent on rainfall and depth, and is mediated by genomically divergent microorganisms.</title>
        <authorList>
            <person name="Diamond S."/>
            <person name="Andeer P.F."/>
            <person name="Li Z."/>
            <person name="Crits-Christoph A."/>
            <person name="Burstein D."/>
            <person name="Anantharaman K."/>
            <person name="Lane K.R."/>
            <person name="Thomas B.C."/>
            <person name="Pan C."/>
            <person name="Northen T.R."/>
            <person name="Banfield J.F."/>
        </authorList>
    </citation>
    <scope>NUCLEOTIDE SEQUENCE [LARGE SCALE GENOMIC DNA]</scope>
    <source>
        <strain evidence="6">NP_3</strain>
    </source>
</reference>
<protein>
    <submittedName>
        <fullName evidence="6">LLM class F420-dependent oxidoreductase</fullName>
    </submittedName>
</protein>
<dbReference type="InterPro" id="IPR011251">
    <property type="entry name" value="Luciferase-like_dom"/>
</dbReference>
<evidence type="ECO:0000259" key="5">
    <source>
        <dbReference type="Pfam" id="PF00296"/>
    </source>
</evidence>
<evidence type="ECO:0000313" key="7">
    <source>
        <dbReference type="Proteomes" id="UP000318509"/>
    </source>
</evidence>
<organism evidence="6 7">
    <name type="scientific">Candidatus Segetimicrobium genomatis</name>
    <dbReference type="NCBI Taxonomy" id="2569760"/>
    <lineage>
        <taxon>Bacteria</taxon>
        <taxon>Bacillati</taxon>
        <taxon>Candidatus Sysuimicrobiota</taxon>
        <taxon>Candidatus Sysuimicrobiia</taxon>
        <taxon>Candidatus Sysuimicrobiales</taxon>
        <taxon>Candidatus Segetimicrobiaceae</taxon>
        <taxon>Candidatus Segetimicrobium</taxon>
    </lineage>
</organism>
<keyword evidence="3" id="KW-0560">Oxidoreductase</keyword>
<dbReference type="GO" id="GO:0046306">
    <property type="term" value="P:alkanesulfonate catabolic process"/>
    <property type="evidence" value="ECO:0007669"/>
    <property type="project" value="TreeGrafter"/>
</dbReference>
<dbReference type="PANTHER" id="PTHR42847:SF4">
    <property type="entry name" value="ALKANESULFONATE MONOOXYGENASE-RELATED"/>
    <property type="match status" value="1"/>
</dbReference>
<dbReference type="Pfam" id="PF00296">
    <property type="entry name" value="Bac_luciferase"/>
    <property type="match status" value="1"/>
</dbReference>
<dbReference type="InterPro" id="IPR019921">
    <property type="entry name" value="Lucif-like_OxRdtase_Rv2161c"/>
</dbReference>
<evidence type="ECO:0000313" key="6">
    <source>
        <dbReference type="EMBL" id="TMI88289.1"/>
    </source>
</evidence>
<evidence type="ECO:0000256" key="1">
    <source>
        <dbReference type="ARBA" id="ARBA00022630"/>
    </source>
</evidence>
<dbReference type="PANTHER" id="PTHR42847">
    <property type="entry name" value="ALKANESULFONATE MONOOXYGENASE"/>
    <property type="match status" value="1"/>
</dbReference>
<evidence type="ECO:0000256" key="3">
    <source>
        <dbReference type="ARBA" id="ARBA00023002"/>
    </source>
</evidence>
<dbReference type="InterPro" id="IPR050172">
    <property type="entry name" value="SsuD_RutA_monooxygenase"/>
</dbReference>
<keyword evidence="4" id="KW-0503">Monooxygenase</keyword>